<feature type="compositionally biased region" description="Low complexity" evidence="1">
    <location>
        <begin position="72"/>
        <end position="84"/>
    </location>
</feature>
<feature type="compositionally biased region" description="Polar residues" evidence="1">
    <location>
        <begin position="85"/>
        <end position="95"/>
    </location>
</feature>
<name>A0AAN6QFZ3_9PEZI</name>
<proteinExistence type="predicted"/>
<gene>
    <name evidence="2" type="ORF">N658DRAFT_21736</name>
</gene>
<comment type="caution">
    <text evidence="2">The sequence shown here is derived from an EMBL/GenBank/DDBJ whole genome shotgun (WGS) entry which is preliminary data.</text>
</comment>
<evidence type="ECO:0000313" key="2">
    <source>
        <dbReference type="EMBL" id="KAK4106522.1"/>
    </source>
</evidence>
<dbReference type="EMBL" id="MU863624">
    <property type="protein sequence ID" value="KAK4106522.1"/>
    <property type="molecule type" value="Genomic_DNA"/>
</dbReference>
<keyword evidence="3" id="KW-1185">Reference proteome</keyword>
<reference evidence="2" key="2">
    <citation type="submission" date="2023-05" db="EMBL/GenBank/DDBJ databases">
        <authorList>
            <consortium name="Lawrence Berkeley National Laboratory"/>
            <person name="Steindorff A."/>
            <person name="Hensen N."/>
            <person name="Bonometti L."/>
            <person name="Westerberg I."/>
            <person name="Brannstrom I.O."/>
            <person name="Guillou S."/>
            <person name="Cros-Aarteil S."/>
            <person name="Calhoun S."/>
            <person name="Haridas S."/>
            <person name="Kuo A."/>
            <person name="Mondo S."/>
            <person name="Pangilinan J."/>
            <person name="Riley R."/>
            <person name="Labutti K."/>
            <person name="Andreopoulos B."/>
            <person name="Lipzen A."/>
            <person name="Chen C."/>
            <person name="Yanf M."/>
            <person name="Daum C."/>
            <person name="Ng V."/>
            <person name="Clum A."/>
            <person name="Ohm R."/>
            <person name="Martin F."/>
            <person name="Silar P."/>
            <person name="Natvig D."/>
            <person name="Lalanne C."/>
            <person name="Gautier V."/>
            <person name="Ament-Velasquez S.L."/>
            <person name="Kruys A."/>
            <person name="Hutchinson M.I."/>
            <person name="Powell A.J."/>
            <person name="Barry K."/>
            <person name="Miller A.N."/>
            <person name="Grigoriev I.V."/>
            <person name="Debuchy R."/>
            <person name="Gladieux P."/>
            <person name="Thoren M.H."/>
            <person name="Johannesson H."/>
        </authorList>
    </citation>
    <scope>NUCLEOTIDE SEQUENCE</scope>
    <source>
        <strain evidence="2">CBS 757.83</strain>
    </source>
</reference>
<reference evidence="2" key="1">
    <citation type="journal article" date="2023" name="Mol. Phylogenet. Evol.">
        <title>Genome-scale phylogeny and comparative genomics of the fungal order Sordariales.</title>
        <authorList>
            <person name="Hensen N."/>
            <person name="Bonometti L."/>
            <person name="Westerberg I."/>
            <person name="Brannstrom I.O."/>
            <person name="Guillou S."/>
            <person name="Cros-Aarteil S."/>
            <person name="Calhoun S."/>
            <person name="Haridas S."/>
            <person name="Kuo A."/>
            <person name="Mondo S."/>
            <person name="Pangilinan J."/>
            <person name="Riley R."/>
            <person name="LaButti K."/>
            <person name="Andreopoulos B."/>
            <person name="Lipzen A."/>
            <person name="Chen C."/>
            <person name="Yan M."/>
            <person name="Daum C."/>
            <person name="Ng V."/>
            <person name="Clum A."/>
            <person name="Steindorff A."/>
            <person name="Ohm R.A."/>
            <person name="Martin F."/>
            <person name="Silar P."/>
            <person name="Natvig D.O."/>
            <person name="Lalanne C."/>
            <person name="Gautier V."/>
            <person name="Ament-Velasquez S.L."/>
            <person name="Kruys A."/>
            <person name="Hutchinson M.I."/>
            <person name="Powell A.J."/>
            <person name="Barry K."/>
            <person name="Miller A.N."/>
            <person name="Grigoriev I.V."/>
            <person name="Debuchy R."/>
            <person name="Gladieux P."/>
            <person name="Hiltunen Thoren M."/>
            <person name="Johannesson H."/>
        </authorList>
    </citation>
    <scope>NUCLEOTIDE SEQUENCE</scope>
    <source>
        <strain evidence="2">CBS 757.83</strain>
    </source>
</reference>
<dbReference type="Proteomes" id="UP001305647">
    <property type="component" value="Unassembled WGS sequence"/>
</dbReference>
<evidence type="ECO:0000256" key="1">
    <source>
        <dbReference type="SAM" id="MobiDB-lite"/>
    </source>
</evidence>
<dbReference type="AlphaFoldDB" id="A0AAN6QFZ3"/>
<accession>A0AAN6QFZ3</accession>
<organism evidence="2 3">
    <name type="scientific">Parathielavia hyrcaniae</name>
    <dbReference type="NCBI Taxonomy" id="113614"/>
    <lineage>
        <taxon>Eukaryota</taxon>
        <taxon>Fungi</taxon>
        <taxon>Dikarya</taxon>
        <taxon>Ascomycota</taxon>
        <taxon>Pezizomycotina</taxon>
        <taxon>Sordariomycetes</taxon>
        <taxon>Sordariomycetidae</taxon>
        <taxon>Sordariales</taxon>
        <taxon>Chaetomiaceae</taxon>
        <taxon>Parathielavia</taxon>
    </lineage>
</organism>
<evidence type="ECO:0000313" key="3">
    <source>
        <dbReference type="Proteomes" id="UP001305647"/>
    </source>
</evidence>
<sequence>MNGDTLHFSRTGMGALLQNIRCMAAAVLLGSLLEKGSGHAMEHIAECIAVAAASALASDRFSTLILSHLPNSAASRSDRPPSASQGTSTIQSSSWPFSRCDMNVLSFITAC</sequence>
<protein>
    <submittedName>
        <fullName evidence="2">Uncharacterized protein</fullName>
    </submittedName>
</protein>
<feature type="region of interest" description="Disordered" evidence="1">
    <location>
        <begin position="72"/>
        <end position="95"/>
    </location>
</feature>